<feature type="transmembrane region" description="Helical" evidence="1">
    <location>
        <begin position="149"/>
        <end position="168"/>
    </location>
</feature>
<evidence type="ECO:0000313" key="3">
    <source>
        <dbReference type="Proteomes" id="UP000092839"/>
    </source>
</evidence>
<dbReference type="Proteomes" id="UP000092839">
    <property type="component" value="Chromosome"/>
</dbReference>
<evidence type="ECO:0000256" key="1">
    <source>
        <dbReference type="SAM" id="Phobius"/>
    </source>
</evidence>
<keyword evidence="1" id="KW-0472">Membrane</keyword>
<dbReference type="OrthoDB" id="581693at2"/>
<sequence length="227" mass="25289">MSEWWTYRAEDFLLFSPRVYWRMFETNNAALWPLHVVTLAGGLLIVLLIARRPAIFARWIALILAVLWTFVGWSFLWNRYAAINWAAVYVAPAFFVEGVLLLLAFLLDALAFERRRPADWIGYLILAFGIAGQPLLAPLQGRGWASSEVFGIAPDPTAIATLGVLLLARGRLLPWLLPIPVLWCLLSGMTLGTMGEPQAWAPYAAVALTAMALIWTIIRQRGSLPAA</sequence>
<dbReference type="RefSeq" id="WP_065726489.1">
    <property type="nucleotide sequence ID" value="NZ_CP016428.1"/>
</dbReference>
<dbReference type="KEGG" id="bic:LMTR13_02180"/>
<dbReference type="InterPro" id="IPR045708">
    <property type="entry name" value="DUF6064"/>
</dbReference>
<keyword evidence="3" id="KW-1185">Reference proteome</keyword>
<keyword evidence="1" id="KW-0812">Transmembrane</keyword>
<dbReference type="EMBL" id="CP016428">
    <property type="protein sequence ID" value="ANV99172.1"/>
    <property type="molecule type" value="Genomic_DNA"/>
</dbReference>
<feature type="transmembrane region" description="Helical" evidence="1">
    <location>
        <begin position="30"/>
        <end position="49"/>
    </location>
</feature>
<feature type="transmembrane region" description="Helical" evidence="1">
    <location>
        <begin position="200"/>
        <end position="218"/>
    </location>
</feature>
<evidence type="ECO:0000313" key="2">
    <source>
        <dbReference type="EMBL" id="ANV99172.1"/>
    </source>
</evidence>
<organism evidence="2 3">
    <name type="scientific">Bradyrhizobium icense</name>
    <dbReference type="NCBI Taxonomy" id="1274631"/>
    <lineage>
        <taxon>Bacteria</taxon>
        <taxon>Pseudomonadati</taxon>
        <taxon>Pseudomonadota</taxon>
        <taxon>Alphaproteobacteria</taxon>
        <taxon>Hyphomicrobiales</taxon>
        <taxon>Nitrobacteraceae</taxon>
        <taxon>Bradyrhizobium</taxon>
    </lineage>
</organism>
<feature type="transmembrane region" description="Helical" evidence="1">
    <location>
        <begin position="175"/>
        <end position="194"/>
    </location>
</feature>
<gene>
    <name evidence="2" type="ORF">LMTR13_02180</name>
</gene>
<feature type="transmembrane region" description="Helical" evidence="1">
    <location>
        <begin position="56"/>
        <end position="76"/>
    </location>
</feature>
<dbReference type="Pfam" id="PF19540">
    <property type="entry name" value="DUF6064"/>
    <property type="match status" value="1"/>
</dbReference>
<evidence type="ECO:0008006" key="4">
    <source>
        <dbReference type="Google" id="ProtNLM"/>
    </source>
</evidence>
<reference evidence="2 3" key="1">
    <citation type="submission" date="2016-07" db="EMBL/GenBank/DDBJ databases">
        <title>Complete genome sequence of Bradyrhizobium icense LMTR 13T, a potential inoculant strain isolated from lima bean (Phaseolus lunatus) in Peru.</title>
        <authorList>
            <person name="Ormeno-Orrillo E."/>
            <person name="Duran D."/>
            <person name="Rogel M.A."/>
            <person name="Rey L."/>
            <person name="Imperial J."/>
            <person name="Ruiz-Argueso T."/>
            <person name="Martinez-Romero E."/>
        </authorList>
    </citation>
    <scope>NUCLEOTIDE SEQUENCE [LARGE SCALE GENOMIC DNA]</scope>
    <source>
        <strain evidence="2 3">LMTR 13</strain>
    </source>
</reference>
<dbReference type="STRING" id="1274631.LMTR13_02180"/>
<accession>A0A1B1U8V2</accession>
<feature type="transmembrane region" description="Helical" evidence="1">
    <location>
        <begin position="120"/>
        <end position="137"/>
    </location>
</feature>
<name>A0A1B1U8V2_9BRAD</name>
<keyword evidence="1" id="KW-1133">Transmembrane helix</keyword>
<protein>
    <recommendedName>
        <fullName evidence="4">MFS transporter permease</fullName>
    </recommendedName>
</protein>
<feature type="transmembrane region" description="Helical" evidence="1">
    <location>
        <begin position="82"/>
        <end position="108"/>
    </location>
</feature>
<dbReference type="AlphaFoldDB" id="A0A1B1U8V2"/>
<proteinExistence type="predicted"/>